<dbReference type="InterPro" id="IPR001647">
    <property type="entry name" value="HTH_TetR"/>
</dbReference>
<dbReference type="Pfam" id="PF17754">
    <property type="entry name" value="TetR_C_14"/>
    <property type="match status" value="1"/>
</dbReference>
<proteinExistence type="predicted"/>
<dbReference type="SUPFAM" id="SSF46689">
    <property type="entry name" value="Homeodomain-like"/>
    <property type="match status" value="1"/>
</dbReference>
<dbReference type="EMBL" id="FQZK01000006">
    <property type="protein sequence ID" value="SHJ45064.1"/>
    <property type="molecule type" value="Genomic_DNA"/>
</dbReference>
<dbReference type="Proteomes" id="UP000184452">
    <property type="component" value="Unassembled WGS sequence"/>
</dbReference>
<dbReference type="InterPro" id="IPR050109">
    <property type="entry name" value="HTH-type_TetR-like_transc_reg"/>
</dbReference>
<protein>
    <submittedName>
        <fullName evidence="6">DNA-binding transcriptional regulator, AcrR family</fullName>
    </submittedName>
</protein>
<keyword evidence="1" id="KW-0805">Transcription regulation</keyword>
<dbReference type="Gene3D" id="1.10.357.10">
    <property type="entry name" value="Tetracycline Repressor, domain 2"/>
    <property type="match status" value="1"/>
</dbReference>
<feature type="domain" description="HTH tetR-type" evidence="5">
    <location>
        <begin position="17"/>
        <end position="77"/>
    </location>
</feature>
<dbReference type="STRING" id="758803.SAMN05421803_106103"/>
<evidence type="ECO:0000313" key="6">
    <source>
        <dbReference type="EMBL" id="SHJ45064.1"/>
    </source>
</evidence>
<gene>
    <name evidence="6" type="ORF">SAMN05421803_106103</name>
</gene>
<accession>A0A1M6JEI3</accession>
<dbReference type="PROSITE" id="PS50977">
    <property type="entry name" value="HTH_TETR_2"/>
    <property type="match status" value="1"/>
</dbReference>
<dbReference type="GO" id="GO:0003700">
    <property type="term" value="F:DNA-binding transcription factor activity"/>
    <property type="evidence" value="ECO:0007669"/>
    <property type="project" value="TreeGrafter"/>
</dbReference>
<evidence type="ECO:0000256" key="3">
    <source>
        <dbReference type="ARBA" id="ARBA00023163"/>
    </source>
</evidence>
<evidence type="ECO:0000256" key="2">
    <source>
        <dbReference type="ARBA" id="ARBA00023125"/>
    </source>
</evidence>
<name>A0A1M6JEI3_9ACTN</name>
<evidence type="ECO:0000256" key="1">
    <source>
        <dbReference type="ARBA" id="ARBA00023015"/>
    </source>
</evidence>
<dbReference type="Pfam" id="PF00440">
    <property type="entry name" value="TetR_N"/>
    <property type="match status" value="1"/>
</dbReference>
<dbReference type="PRINTS" id="PR00455">
    <property type="entry name" value="HTHTETR"/>
</dbReference>
<dbReference type="InterPro" id="IPR009057">
    <property type="entry name" value="Homeodomain-like_sf"/>
</dbReference>
<dbReference type="InterPro" id="IPR041347">
    <property type="entry name" value="MftR_C"/>
</dbReference>
<dbReference type="PANTHER" id="PTHR30055">
    <property type="entry name" value="HTH-TYPE TRANSCRIPTIONAL REGULATOR RUTR"/>
    <property type="match status" value="1"/>
</dbReference>
<evidence type="ECO:0000313" key="7">
    <source>
        <dbReference type="Proteomes" id="UP000184452"/>
    </source>
</evidence>
<dbReference type="AlphaFoldDB" id="A0A1M6JEI3"/>
<keyword evidence="3" id="KW-0804">Transcription</keyword>
<sequence>MATVARGRPPMTERRKRIIRLQIARAALELFTDKGVAGTTGDDIARAIGVSTRTLWRYFPTKEGCVRPLLTSGLEMMADRLRDWPAGLGLVDHLDRTGAFDEGGEAVEEPVAALIRMTRHEPGLMAVWLDVHRAAEDVFAGILAERRGTDPGDLAVRVQAAALNAALRTAAERQALRAGNAAGEGGPGGMGALLRVALAALADGFGPIRP</sequence>
<evidence type="ECO:0000259" key="5">
    <source>
        <dbReference type="PROSITE" id="PS50977"/>
    </source>
</evidence>
<evidence type="ECO:0000256" key="4">
    <source>
        <dbReference type="PROSITE-ProRule" id="PRU00335"/>
    </source>
</evidence>
<keyword evidence="2 4" id="KW-0238">DNA-binding</keyword>
<feature type="DNA-binding region" description="H-T-H motif" evidence="4">
    <location>
        <begin position="40"/>
        <end position="59"/>
    </location>
</feature>
<reference evidence="6 7" key="1">
    <citation type="submission" date="2016-11" db="EMBL/GenBank/DDBJ databases">
        <authorList>
            <person name="Jaros S."/>
            <person name="Januszkiewicz K."/>
            <person name="Wedrychowicz H."/>
        </authorList>
    </citation>
    <scope>NUCLEOTIDE SEQUENCE [LARGE SCALE GENOMIC DNA]</scope>
    <source>
        <strain evidence="6 7">CGMCC 4.5723</strain>
    </source>
</reference>
<dbReference type="GO" id="GO:0000976">
    <property type="term" value="F:transcription cis-regulatory region binding"/>
    <property type="evidence" value="ECO:0007669"/>
    <property type="project" value="TreeGrafter"/>
</dbReference>
<organism evidence="6 7">
    <name type="scientific">Nocardiopsis flavescens</name>
    <dbReference type="NCBI Taxonomy" id="758803"/>
    <lineage>
        <taxon>Bacteria</taxon>
        <taxon>Bacillati</taxon>
        <taxon>Actinomycetota</taxon>
        <taxon>Actinomycetes</taxon>
        <taxon>Streptosporangiales</taxon>
        <taxon>Nocardiopsidaceae</taxon>
        <taxon>Nocardiopsis</taxon>
    </lineage>
</organism>
<keyword evidence="7" id="KW-1185">Reference proteome</keyword>
<dbReference type="PANTHER" id="PTHR30055:SF234">
    <property type="entry name" value="HTH-TYPE TRANSCRIPTIONAL REGULATOR BETI"/>
    <property type="match status" value="1"/>
</dbReference>